<evidence type="ECO:0000256" key="1">
    <source>
        <dbReference type="SAM" id="Phobius"/>
    </source>
</evidence>
<comment type="caution">
    <text evidence="2">The sequence shown here is derived from an EMBL/GenBank/DDBJ whole genome shotgun (WGS) entry which is preliminary data.</text>
</comment>
<keyword evidence="3" id="KW-1185">Reference proteome</keyword>
<feature type="transmembrane region" description="Helical" evidence="1">
    <location>
        <begin position="32"/>
        <end position="53"/>
    </location>
</feature>
<organism evidence="2 3">
    <name type="scientific">Gottfriedia endophytica</name>
    <dbReference type="NCBI Taxonomy" id="2820819"/>
    <lineage>
        <taxon>Bacteria</taxon>
        <taxon>Bacillati</taxon>
        <taxon>Bacillota</taxon>
        <taxon>Bacilli</taxon>
        <taxon>Bacillales</taxon>
        <taxon>Bacillaceae</taxon>
        <taxon>Gottfriedia</taxon>
    </lineage>
</organism>
<evidence type="ECO:0000313" key="2">
    <source>
        <dbReference type="EMBL" id="MBP0724580.1"/>
    </source>
</evidence>
<dbReference type="AlphaFoldDB" id="A0A940SI37"/>
<dbReference type="Pfam" id="PF11151">
    <property type="entry name" value="DUF2929"/>
    <property type="match status" value="1"/>
</dbReference>
<keyword evidence="1" id="KW-0472">Membrane</keyword>
<protein>
    <submittedName>
        <fullName evidence="2">YjzD family protein</fullName>
    </submittedName>
</protein>
<dbReference type="Proteomes" id="UP000682134">
    <property type="component" value="Unassembled WGS sequence"/>
</dbReference>
<name>A0A940SI37_9BACI</name>
<sequence length="62" mass="6814">MRIIAAFFWCFVLSNMGGYVLSSMTGGAYNFTSSTIMSVVFTVIILVLSEALIPNEPVTKHH</sequence>
<reference evidence="2" key="1">
    <citation type="submission" date="2021-04" db="EMBL/GenBank/DDBJ databases">
        <title>Genome seq and assembly of Bacillus sp.</title>
        <authorList>
            <person name="Chhetri G."/>
        </authorList>
    </citation>
    <scope>NUCLEOTIDE SEQUENCE</scope>
    <source>
        <strain evidence="2">RG28</strain>
    </source>
</reference>
<evidence type="ECO:0000313" key="3">
    <source>
        <dbReference type="Proteomes" id="UP000682134"/>
    </source>
</evidence>
<keyword evidence="1" id="KW-0812">Transmembrane</keyword>
<gene>
    <name evidence="2" type="ORF">J5Y03_05185</name>
</gene>
<accession>A0A940SI37</accession>
<dbReference type="RefSeq" id="WP_209403269.1">
    <property type="nucleotide sequence ID" value="NZ_JAGIYQ010000003.1"/>
</dbReference>
<proteinExistence type="predicted"/>
<dbReference type="InterPro" id="IPR021324">
    <property type="entry name" value="DUF2929"/>
</dbReference>
<keyword evidence="1" id="KW-1133">Transmembrane helix</keyword>
<dbReference type="EMBL" id="JAGIYQ010000003">
    <property type="protein sequence ID" value="MBP0724580.1"/>
    <property type="molecule type" value="Genomic_DNA"/>
</dbReference>